<name>A0ABQ2MHK7_9ACTN</name>
<protein>
    <submittedName>
        <fullName evidence="2">Uncharacterized protein</fullName>
    </submittedName>
</protein>
<dbReference type="RefSeq" id="WP_189038102.1">
    <property type="nucleotide sequence ID" value="NZ_BMMP01000011.1"/>
</dbReference>
<feature type="transmembrane region" description="Helical" evidence="1">
    <location>
        <begin position="26"/>
        <end position="42"/>
    </location>
</feature>
<evidence type="ECO:0000256" key="1">
    <source>
        <dbReference type="SAM" id="Phobius"/>
    </source>
</evidence>
<dbReference type="Proteomes" id="UP000631535">
    <property type="component" value="Unassembled WGS sequence"/>
</dbReference>
<evidence type="ECO:0000313" key="2">
    <source>
        <dbReference type="EMBL" id="GGO51918.1"/>
    </source>
</evidence>
<keyword evidence="1" id="KW-1133">Transmembrane helix</keyword>
<keyword evidence="1" id="KW-0812">Transmembrane</keyword>
<keyword evidence="3" id="KW-1185">Reference proteome</keyword>
<reference evidence="3" key="1">
    <citation type="journal article" date="2019" name="Int. J. Syst. Evol. Microbiol.">
        <title>The Global Catalogue of Microorganisms (GCM) 10K type strain sequencing project: providing services to taxonomists for standard genome sequencing and annotation.</title>
        <authorList>
            <consortium name="The Broad Institute Genomics Platform"/>
            <consortium name="The Broad Institute Genome Sequencing Center for Infectious Disease"/>
            <person name="Wu L."/>
            <person name="Ma J."/>
        </authorList>
    </citation>
    <scope>NUCLEOTIDE SEQUENCE [LARGE SCALE GENOMIC DNA]</scope>
    <source>
        <strain evidence="3">CGMCC 4.7178</strain>
    </source>
</reference>
<dbReference type="EMBL" id="BMMP01000011">
    <property type="protein sequence ID" value="GGO51918.1"/>
    <property type="molecule type" value="Genomic_DNA"/>
</dbReference>
<sequence length="51" mass="5169">MILPLLVPLALEAVLGASAHLPLPVALAAGAAIGLCVLAFTARERGRSRHA</sequence>
<accession>A0ABQ2MHK7</accession>
<proteinExistence type="predicted"/>
<comment type="caution">
    <text evidence="2">The sequence shown here is derived from an EMBL/GenBank/DDBJ whole genome shotgun (WGS) entry which is preliminary data.</text>
</comment>
<organism evidence="2 3">
    <name type="scientific">Streptomyces daqingensis</name>
    <dbReference type="NCBI Taxonomy" id="1472640"/>
    <lineage>
        <taxon>Bacteria</taxon>
        <taxon>Bacillati</taxon>
        <taxon>Actinomycetota</taxon>
        <taxon>Actinomycetes</taxon>
        <taxon>Kitasatosporales</taxon>
        <taxon>Streptomycetaceae</taxon>
        <taxon>Streptomyces</taxon>
    </lineage>
</organism>
<gene>
    <name evidence="2" type="ORF">GCM10012287_35050</name>
</gene>
<keyword evidence="1" id="KW-0472">Membrane</keyword>
<evidence type="ECO:0000313" key="3">
    <source>
        <dbReference type="Proteomes" id="UP000631535"/>
    </source>
</evidence>